<dbReference type="Pfam" id="PF07714">
    <property type="entry name" value="PK_Tyr_Ser-Thr"/>
    <property type="match status" value="1"/>
</dbReference>
<name>A0A4W3HZN0_CALMI</name>
<feature type="compositionally biased region" description="Acidic residues" evidence="7">
    <location>
        <begin position="354"/>
        <end position="366"/>
    </location>
</feature>
<evidence type="ECO:0000256" key="5">
    <source>
        <dbReference type="ARBA" id="ARBA00022777"/>
    </source>
</evidence>
<dbReference type="PROSITE" id="PS50011">
    <property type="entry name" value="PROTEIN_KINASE_DOM"/>
    <property type="match status" value="1"/>
</dbReference>
<dbReference type="InterPro" id="IPR011009">
    <property type="entry name" value="Kinase-like_dom_sf"/>
</dbReference>
<dbReference type="GeneTree" id="ENSGT00940000157807"/>
<dbReference type="AlphaFoldDB" id="A0A4W3HZN0"/>
<evidence type="ECO:0000256" key="7">
    <source>
        <dbReference type="SAM" id="MobiDB-lite"/>
    </source>
</evidence>
<sequence>MAPEVLRGELYNEKADVFAYGIILCEIIARIQADPDYMPRTEDFGLDVAAFQNLVGDCPLPFLCLAVDCCDMDSTRRPAFTVITQRLEIILDQHREPGEGTATPKWDRAGTERLTATHGKSDKDTARSQVRRPTCSLRVQCETRLSRSHSDMFSPKPLAAGSEDDQFSPLQRAPTRINPFSRREDLKGGKIKLYDSPSKSVISLTFDLPAPASYQMNLPVTPEPMMDVRCEFPRPNFQPRNCRSLPSSPALSRRNLVHFDFSAPLPSRYWMGTEGGSEPPAGEGPEPTACSSGPVEAPTIAMDNQPWPLLVNDKTATVARYDQPWEPLVNDKMAAVARDDGHVVVSKPQHSETEDGDDGGQGEEDGSPGTENTESSPPGIEQDDMLSCPGCCLGGFTFPSLCLRPSAGTSRYRNLNCDSERLKENPAAKASARTGPGLKITQS</sequence>
<dbReference type="InterPro" id="IPR050940">
    <property type="entry name" value="Actin_reg-Ser/Thr_kinase"/>
</dbReference>
<keyword evidence="3" id="KW-0808">Transferase</keyword>
<comment type="similarity">
    <text evidence="1">Belongs to the protein kinase superfamily. TKL Ser/Thr protein kinase family.</text>
</comment>
<dbReference type="InterPro" id="IPR000719">
    <property type="entry name" value="Prot_kinase_dom"/>
</dbReference>
<dbReference type="InterPro" id="IPR001245">
    <property type="entry name" value="Ser-Thr/Tyr_kinase_cat_dom"/>
</dbReference>
<dbReference type="GO" id="GO:0005634">
    <property type="term" value="C:nucleus"/>
    <property type="evidence" value="ECO:0007669"/>
    <property type="project" value="TreeGrafter"/>
</dbReference>
<feature type="compositionally biased region" description="Low complexity" evidence="7">
    <location>
        <begin position="276"/>
        <end position="287"/>
    </location>
</feature>
<dbReference type="PANTHER" id="PTHR46485">
    <property type="entry name" value="LIM DOMAIN KINASE 1"/>
    <property type="match status" value="1"/>
</dbReference>
<accession>A0A4W3HZN0</accession>
<reference evidence="9" key="5">
    <citation type="submission" date="2025-09" db="UniProtKB">
        <authorList>
            <consortium name="Ensembl"/>
        </authorList>
    </citation>
    <scope>IDENTIFICATION</scope>
</reference>
<dbReference type="Gene3D" id="1.10.510.10">
    <property type="entry name" value="Transferase(Phosphotransferase) domain 1"/>
    <property type="match status" value="1"/>
</dbReference>
<evidence type="ECO:0000256" key="6">
    <source>
        <dbReference type="ARBA" id="ARBA00022840"/>
    </source>
</evidence>
<evidence type="ECO:0000313" key="9">
    <source>
        <dbReference type="Ensembl" id="ENSCMIP00000020670.1"/>
    </source>
</evidence>
<reference evidence="9" key="4">
    <citation type="submission" date="2025-08" db="UniProtKB">
        <authorList>
            <consortium name="Ensembl"/>
        </authorList>
    </citation>
    <scope>IDENTIFICATION</scope>
</reference>
<evidence type="ECO:0000313" key="10">
    <source>
        <dbReference type="Proteomes" id="UP000314986"/>
    </source>
</evidence>
<dbReference type="GO" id="GO:0005737">
    <property type="term" value="C:cytoplasm"/>
    <property type="evidence" value="ECO:0007669"/>
    <property type="project" value="TreeGrafter"/>
</dbReference>
<dbReference type="Ensembl" id="ENSCMIT00000021049.1">
    <property type="protein sequence ID" value="ENSCMIP00000020670.1"/>
    <property type="gene ID" value="ENSCMIG00000009506.1"/>
</dbReference>
<organism evidence="9 10">
    <name type="scientific">Callorhinchus milii</name>
    <name type="common">Ghost shark</name>
    <dbReference type="NCBI Taxonomy" id="7868"/>
    <lineage>
        <taxon>Eukaryota</taxon>
        <taxon>Metazoa</taxon>
        <taxon>Chordata</taxon>
        <taxon>Craniata</taxon>
        <taxon>Vertebrata</taxon>
        <taxon>Chondrichthyes</taxon>
        <taxon>Holocephali</taxon>
        <taxon>Chimaeriformes</taxon>
        <taxon>Callorhinchidae</taxon>
        <taxon>Callorhinchus</taxon>
    </lineage>
</organism>
<dbReference type="GO" id="GO:0030036">
    <property type="term" value="P:actin cytoskeleton organization"/>
    <property type="evidence" value="ECO:0007669"/>
    <property type="project" value="TreeGrafter"/>
</dbReference>
<keyword evidence="10" id="KW-1185">Reference proteome</keyword>
<keyword evidence="5" id="KW-0418">Kinase</keyword>
<evidence type="ECO:0000259" key="8">
    <source>
        <dbReference type="PROSITE" id="PS50011"/>
    </source>
</evidence>
<dbReference type="GO" id="GO:0051496">
    <property type="term" value="P:positive regulation of stress fiber assembly"/>
    <property type="evidence" value="ECO:0007669"/>
    <property type="project" value="TreeGrafter"/>
</dbReference>
<reference evidence="10" key="2">
    <citation type="journal article" date="2007" name="PLoS Biol.">
        <title>Survey sequencing and comparative analysis of the elephant shark (Callorhinchus milii) genome.</title>
        <authorList>
            <person name="Venkatesh B."/>
            <person name="Kirkness E.F."/>
            <person name="Loh Y.H."/>
            <person name="Halpern A.L."/>
            <person name="Lee A.P."/>
            <person name="Johnson J."/>
            <person name="Dandona N."/>
            <person name="Viswanathan L.D."/>
            <person name="Tay A."/>
            <person name="Venter J.C."/>
            <person name="Strausberg R.L."/>
            <person name="Brenner S."/>
        </authorList>
    </citation>
    <scope>NUCLEOTIDE SEQUENCE [LARGE SCALE GENOMIC DNA]</scope>
</reference>
<dbReference type="GO" id="GO:0004674">
    <property type="term" value="F:protein serine/threonine kinase activity"/>
    <property type="evidence" value="ECO:0007669"/>
    <property type="project" value="UniProtKB-KW"/>
</dbReference>
<feature type="region of interest" description="Disordered" evidence="7">
    <location>
        <begin position="271"/>
        <end position="298"/>
    </location>
</feature>
<dbReference type="Proteomes" id="UP000314986">
    <property type="component" value="Unassembled WGS sequence"/>
</dbReference>
<dbReference type="GO" id="GO:0005524">
    <property type="term" value="F:ATP binding"/>
    <property type="evidence" value="ECO:0007669"/>
    <property type="project" value="UniProtKB-KW"/>
</dbReference>
<evidence type="ECO:0000256" key="1">
    <source>
        <dbReference type="ARBA" id="ARBA00005843"/>
    </source>
</evidence>
<evidence type="ECO:0000256" key="2">
    <source>
        <dbReference type="ARBA" id="ARBA00022527"/>
    </source>
</evidence>
<feature type="region of interest" description="Disordered" evidence="7">
    <location>
        <begin position="96"/>
        <end position="131"/>
    </location>
</feature>
<feature type="domain" description="Protein kinase" evidence="8">
    <location>
        <begin position="1"/>
        <end position="91"/>
    </location>
</feature>
<reference evidence="10" key="1">
    <citation type="journal article" date="2006" name="Science">
        <title>Ancient noncoding elements conserved in the human genome.</title>
        <authorList>
            <person name="Venkatesh B."/>
            <person name="Kirkness E.F."/>
            <person name="Loh Y.H."/>
            <person name="Halpern A.L."/>
            <person name="Lee A.P."/>
            <person name="Johnson J."/>
            <person name="Dandona N."/>
            <person name="Viswanathan L.D."/>
            <person name="Tay A."/>
            <person name="Venter J.C."/>
            <person name="Strausberg R.L."/>
            <person name="Brenner S."/>
        </authorList>
    </citation>
    <scope>NUCLEOTIDE SEQUENCE [LARGE SCALE GENOMIC DNA]</scope>
</reference>
<feature type="region of interest" description="Disordered" evidence="7">
    <location>
        <begin position="419"/>
        <end position="443"/>
    </location>
</feature>
<dbReference type="PANTHER" id="PTHR46485:SF3">
    <property type="entry name" value="DUAL SPECIFICITY TESTIS-SPECIFIC PROTEIN KINASE 1"/>
    <property type="match status" value="1"/>
</dbReference>
<keyword evidence="6" id="KW-0067">ATP-binding</keyword>
<keyword evidence="2" id="KW-0723">Serine/threonine-protein kinase</keyword>
<reference evidence="10" key="3">
    <citation type="journal article" date="2014" name="Nature">
        <title>Elephant shark genome provides unique insights into gnathostome evolution.</title>
        <authorList>
            <consortium name="International Elephant Shark Genome Sequencing Consortium"/>
            <person name="Venkatesh B."/>
            <person name="Lee A.P."/>
            <person name="Ravi V."/>
            <person name="Maurya A.K."/>
            <person name="Lian M.M."/>
            <person name="Swann J.B."/>
            <person name="Ohta Y."/>
            <person name="Flajnik M.F."/>
            <person name="Sutoh Y."/>
            <person name="Kasahara M."/>
            <person name="Hoon S."/>
            <person name="Gangu V."/>
            <person name="Roy S.W."/>
            <person name="Irimia M."/>
            <person name="Korzh V."/>
            <person name="Kondrychyn I."/>
            <person name="Lim Z.W."/>
            <person name="Tay B.H."/>
            <person name="Tohari S."/>
            <person name="Kong K.W."/>
            <person name="Ho S."/>
            <person name="Lorente-Galdos B."/>
            <person name="Quilez J."/>
            <person name="Marques-Bonet T."/>
            <person name="Raney B.J."/>
            <person name="Ingham P.W."/>
            <person name="Tay A."/>
            <person name="Hillier L.W."/>
            <person name="Minx P."/>
            <person name="Boehm T."/>
            <person name="Wilson R.K."/>
            <person name="Brenner S."/>
            <person name="Warren W.C."/>
        </authorList>
    </citation>
    <scope>NUCLEOTIDE SEQUENCE [LARGE SCALE GENOMIC DNA]</scope>
</reference>
<keyword evidence="4" id="KW-0547">Nucleotide-binding</keyword>
<evidence type="ECO:0000256" key="4">
    <source>
        <dbReference type="ARBA" id="ARBA00022741"/>
    </source>
</evidence>
<dbReference type="SUPFAM" id="SSF56112">
    <property type="entry name" value="Protein kinase-like (PK-like)"/>
    <property type="match status" value="1"/>
</dbReference>
<protein>
    <submittedName>
        <fullName evidence="9">Testis associated actin remodelling kinase 1</fullName>
    </submittedName>
</protein>
<feature type="region of interest" description="Disordered" evidence="7">
    <location>
        <begin position="343"/>
        <end position="383"/>
    </location>
</feature>
<evidence type="ECO:0000256" key="3">
    <source>
        <dbReference type="ARBA" id="ARBA00022679"/>
    </source>
</evidence>
<proteinExistence type="inferred from homology"/>